<feature type="compositionally biased region" description="Low complexity" evidence="1">
    <location>
        <begin position="1095"/>
        <end position="1106"/>
    </location>
</feature>
<name>A0AAE0JEF5_9PEZI</name>
<feature type="region of interest" description="Disordered" evidence="1">
    <location>
        <begin position="336"/>
        <end position="415"/>
    </location>
</feature>
<reference evidence="2" key="1">
    <citation type="journal article" date="2023" name="Mol. Phylogenet. Evol.">
        <title>Genome-scale phylogeny and comparative genomics of the fungal order Sordariales.</title>
        <authorList>
            <person name="Hensen N."/>
            <person name="Bonometti L."/>
            <person name="Westerberg I."/>
            <person name="Brannstrom I.O."/>
            <person name="Guillou S."/>
            <person name="Cros-Aarteil S."/>
            <person name="Calhoun S."/>
            <person name="Haridas S."/>
            <person name="Kuo A."/>
            <person name="Mondo S."/>
            <person name="Pangilinan J."/>
            <person name="Riley R."/>
            <person name="LaButti K."/>
            <person name="Andreopoulos B."/>
            <person name="Lipzen A."/>
            <person name="Chen C."/>
            <person name="Yan M."/>
            <person name="Daum C."/>
            <person name="Ng V."/>
            <person name="Clum A."/>
            <person name="Steindorff A."/>
            <person name="Ohm R.A."/>
            <person name="Martin F."/>
            <person name="Silar P."/>
            <person name="Natvig D.O."/>
            <person name="Lalanne C."/>
            <person name="Gautier V."/>
            <person name="Ament-Velasquez S.L."/>
            <person name="Kruys A."/>
            <person name="Hutchinson M.I."/>
            <person name="Powell A.J."/>
            <person name="Barry K."/>
            <person name="Miller A.N."/>
            <person name="Grigoriev I.V."/>
            <person name="Debuchy R."/>
            <person name="Gladieux P."/>
            <person name="Hiltunen Thoren M."/>
            <person name="Johannesson H."/>
        </authorList>
    </citation>
    <scope>NUCLEOTIDE SEQUENCE</scope>
    <source>
        <strain evidence="2">CBS 560.94</strain>
    </source>
</reference>
<feature type="compositionally biased region" description="Gly residues" evidence="1">
    <location>
        <begin position="154"/>
        <end position="174"/>
    </location>
</feature>
<feature type="region of interest" description="Disordered" evidence="1">
    <location>
        <begin position="859"/>
        <end position="901"/>
    </location>
</feature>
<evidence type="ECO:0008006" key="4">
    <source>
        <dbReference type="Google" id="ProtNLM"/>
    </source>
</evidence>
<feature type="compositionally biased region" description="Pro residues" evidence="1">
    <location>
        <begin position="540"/>
        <end position="552"/>
    </location>
</feature>
<feature type="compositionally biased region" description="Low complexity" evidence="1">
    <location>
        <begin position="353"/>
        <end position="372"/>
    </location>
</feature>
<feature type="region of interest" description="Disordered" evidence="1">
    <location>
        <begin position="1053"/>
        <end position="1196"/>
    </location>
</feature>
<feature type="compositionally biased region" description="Acidic residues" evidence="1">
    <location>
        <begin position="661"/>
        <end position="686"/>
    </location>
</feature>
<feature type="compositionally biased region" description="Basic and acidic residues" evidence="1">
    <location>
        <begin position="175"/>
        <end position="187"/>
    </location>
</feature>
<sequence length="1346" mass="151507">MDRNMDPDVDMMDIDDDFSDDELDAYFQAHGLDEELGPYRRVSSQHRPQERVEQQWQPPPPSAQREFESSDLEQNYRGGNSRWKRKGKADRGETAAVDDELELDTYFQAHGLSEDLEPYQPEDDRPPPSYQPRPQRQPPRSSGLKNSRWKGKGNAVGHGNAAGLGNPAGFGRGDVLGRDGGARDGGKGKVQAWLLDEGDKDGDDDDERDGEAVYLYPGAPPGKSGRPQRVISPSPSPDPTLGSSPPVLSGLSIHNKDNDDTAPPGNKKTAASQTREEEGQGEAAPIDDPYDSEVSIAARPIVSHDPDYPNRPIDSDVKAARGVIRHVLVSEKFPEVWPDPEAEAEAEEEVEGQQKAAESGKVVVEGVKVVEGQKNGPEKEKESKQGKQLGQKALEKEKEKKGADNSKEEYTEKKKEVVIPKGVVMLVRGIQFLKMPPDTPSGSEVEVCSQYGYEGDSQQRGSSTPPSEFWSDEELRAHGNEGQKHERVRDDDDDSEHSVERPWKELPQQEIQETDLSASNSQPSSTNNDSDIPMTNADYLPPPSSQIPPPHSQPHRQSQSQVQSSISLKRTWSQRQDHDHPSSPSSPSDPDPDPYHDDLYNQNLPPPLRPPSSSSSLPSQPPTGPPNLLIRLLLDDGEFWVQAILRPEFHHLVLGYDFDEWASDSDSEPEDDLEEGEGAKEEEEREQEMQEKWQTKWEEKARGEVREGIYVRLVGEVVVEFEEVDVDDELQPQPQPQPMKNDQGVSKGQEKEKGFNEVNGRQAGGVVKGGVKERGERMHIYDDGIGDPEKMEKLKREAMERKWLGKGKEDEGLAKVENAGAKTEVENPKTGKMVCLVVGHMVPVGWDRKYMREMKKAQLKAMEEELGPDSEVSSTTGDEMDVDTKDDKSKKKKKEPVKQKPWWMETGYRAELEEKRKREAQKLAKEVKEREHISDQKLQNAAVTENKRPDPRKVLPPEWANLSIFEVDRLLKEWDKQNKPKEPKPPKPPKPVKKPIITARQAPQFRSSITAQEIFQLQNPDRKPPTKAPGPVYLAAEARALRGPQEVRQAAIENNQQIQRKIKELPPRPQPRPQQEPGPRPHLQPHPLLQPPQARPQARPQAQVQPHPQPQPQLRPQPQLQPQPPRPQPQPQLPPQPPARPHFQPQAQARPQFLQQQPPPKPQPQPQPQAQPQHPPRLPPQPPLPPPKPNPHLATDPTVPLKLCSLRQIPHLPYAQNWMVNVLAVIVSISDVEPSPMPPTYTQRIVRLADQSTSKLVLLNVFLDAEEFNPRPGEVVLLMGVKNHRFEGGCLKKYWSDRPPEGCKVGWWVGEEVLGGLEWCRGVVDGLRGWWREREEREREREEEGE</sequence>
<evidence type="ECO:0000313" key="3">
    <source>
        <dbReference type="Proteomes" id="UP001278500"/>
    </source>
</evidence>
<feature type="compositionally biased region" description="Basic and acidic residues" evidence="1">
    <location>
        <begin position="473"/>
        <end position="504"/>
    </location>
</feature>
<feature type="compositionally biased region" description="Low complexity" evidence="1">
    <location>
        <begin position="555"/>
        <end position="567"/>
    </location>
</feature>
<feature type="compositionally biased region" description="Acidic residues" evidence="1">
    <location>
        <begin position="196"/>
        <end position="209"/>
    </location>
</feature>
<feature type="region of interest" description="Disordered" evidence="1">
    <location>
        <begin position="30"/>
        <end position="314"/>
    </location>
</feature>
<evidence type="ECO:0000256" key="1">
    <source>
        <dbReference type="SAM" id="MobiDB-lite"/>
    </source>
</evidence>
<dbReference type="EMBL" id="JAUEPP010000004">
    <property type="protein sequence ID" value="KAK3344665.1"/>
    <property type="molecule type" value="Genomic_DNA"/>
</dbReference>
<feature type="region of interest" description="Disordered" evidence="1">
    <location>
        <begin position="433"/>
        <end position="629"/>
    </location>
</feature>
<feature type="compositionally biased region" description="Pro residues" evidence="1">
    <location>
        <begin position="1157"/>
        <end position="1190"/>
    </location>
</feature>
<dbReference type="PANTHER" id="PTHR48125:SF12">
    <property type="entry name" value="AT HOOK TRANSCRIPTION FACTOR FAMILY-RELATED"/>
    <property type="match status" value="1"/>
</dbReference>
<feature type="compositionally biased region" description="Low complexity" evidence="1">
    <location>
        <begin position="241"/>
        <end position="252"/>
    </location>
</feature>
<gene>
    <name evidence="2" type="ORF">B0H65DRAFT_492909</name>
</gene>
<feature type="compositionally biased region" description="Pro residues" evidence="1">
    <location>
        <begin position="1067"/>
        <end position="1094"/>
    </location>
</feature>
<feature type="compositionally biased region" description="Basic and acidic residues" evidence="1">
    <location>
        <begin position="973"/>
        <end position="985"/>
    </location>
</feature>
<feature type="compositionally biased region" description="Polar residues" evidence="1">
    <location>
        <begin position="456"/>
        <end position="466"/>
    </location>
</feature>
<keyword evidence="3" id="KW-1185">Reference proteome</keyword>
<evidence type="ECO:0000313" key="2">
    <source>
        <dbReference type="EMBL" id="KAK3344665.1"/>
    </source>
</evidence>
<reference evidence="2" key="2">
    <citation type="submission" date="2023-06" db="EMBL/GenBank/DDBJ databases">
        <authorList>
            <consortium name="Lawrence Berkeley National Laboratory"/>
            <person name="Haridas S."/>
            <person name="Hensen N."/>
            <person name="Bonometti L."/>
            <person name="Westerberg I."/>
            <person name="Brannstrom I.O."/>
            <person name="Guillou S."/>
            <person name="Cros-Aarteil S."/>
            <person name="Calhoun S."/>
            <person name="Kuo A."/>
            <person name="Mondo S."/>
            <person name="Pangilinan J."/>
            <person name="Riley R."/>
            <person name="Labutti K."/>
            <person name="Andreopoulos B."/>
            <person name="Lipzen A."/>
            <person name="Chen C."/>
            <person name="Yanf M."/>
            <person name="Daum C."/>
            <person name="Ng V."/>
            <person name="Clum A."/>
            <person name="Steindorff A."/>
            <person name="Ohm R."/>
            <person name="Martin F."/>
            <person name="Silar P."/>
            <person name="Natvig D."/>
            <person name="Lalanne C."/>
            <person name="Gautier V."/>
            <person name="Ament-Velasquez S.L."/>
            <person name="Kruys A."/>
            <person name="Hutchinson M.I."/>
            <person name="Powell A.J."/>
            <person name="Barry K."/>
            <person name="Miller A.N."/>
            <person name="Grigoriev I.V."/>
            <person name="Debuchy R."/>
            <person name="Gladieux P."/>
            <person name="Thoren M.H."/>
            <person name="Johannesson H."/>
        </authorList>
    </citation>
    <scope>NUCLEOTIDE SEQUENCE</scope>
    <source>
        <strain evidence="2">CBS 560.94</strain>
    </source>
</reference>
<accession>A0AAE0JEF5</accession>
<feature type="compositionally biased region" description="Basic and acidic residues" evidence="1">
    <location>
        <begin position="918"/>
        <end position="935"/>
    </location>
</feature>
<feature type="compositionally biased region" description="Acidic residues" evidence="1">
    <location>
        <begin position="338"/>
        <end position="351"/>
    </location>
</feature>
<comment type="caution">
    <text evidence="2">The sequence shown here is derived from an EMBL/GenBank/DDBJ whole genome shotgun (WGS) entry which is preliminary data.</text>
</comment>
<organism evidence="2 3">
    <name type="scientific">Neurospora tetraspora</name>
    <dbReference type="NCBI Taxonomy" id="94610"/>
    <lineage>
        <taxon>Eukaryota</taxon>
        <taxon>Fungi</taxon>
        <taxon>Dikarya</taxon>
        <taxon>Ascomycota</taxon>
        <taxon>Pezizomycotina</taxon>
        <taxon>Sordariomycetes</taxon>
        <taxon>Sordariomycetidae</taxon>
        <taxon>Sordariales</taxon>
        <taxon>Sordariaceae</taxon>
        <taxon>Neurospora</taxon>
    </lineage>
</organism>
<feature type="compositionally biased region" description="Basic and acidic residues" evidence="1">
    <location>
        <begin position="945"/>
        <end position="955"/>
    </location>
</feature>
<feature type="compositionally biased region" description="Basic and acidic residues" evidence="1">
    <location>
        <begin position="376"/>
        <end position="385"/>
    </location>
</feature>
<feature type="non-terminal residue" evidence="2">
    <location>
        <position position="1346"/>
    </location>
</feature>
<feature type="region of interest" description="Disordered" evidence="1">
    <location>
        <begin position="918"/>
        <end position="956"/>
    </location>
</feature>
<feature type="compositionally biased region" description="Polar residues" evidence="1">
    <location>
        <begin position="509"/>
        <end position="530"/>
    </location>
</feature>
<protein>
    <recommendedName>
        <fullName evidence="4">Telomeric single stranded DNA binding POT1/Cdc13 domain-containing protein</fullName>
    </recommendedName>
</protein>
<dbReference type="RefSeq" id="XP_062681278.1">
    <property type="nucleotide sequence ID" value="XM_062827759.1"/>
</dbReference>
<feature type="compositionally biased region" description="Pro residues" evidence="1">
    <location>
        <begin position="127"/>
        <end position="137"/>
    </location>
</feature>
<feature type="region of interest" description="Disordered" evidence="1">
    <location>
        <begin position="661"/>
        <end position="695"/>
    </location>
</feature>
<feature type="compositionally biased region" description="Pro residues" evidence="1">
    <location>
        <begin position="1107"/>
        <end position="1140"/>
    </location>
</feature>
<feature type="region of interest" description="Disordered" evidence="1">
    <location>
        <begin position="726"/>
        <end position="771"/>
    </location>
</feature>
<proteinExistence type="predicted"/>
<feature type="compositionally biased region" description="Basic and acidic residues" evidence="1">
    <location>
        <begin position="302"/>
        <end position="314"/>
    </location>
</feature>
<dbReference type="PANTHER" id="PTHR48125">
    <property type="entry name" value="LP07818P1"/>
    <property type="match status" value="1"/>
</dbReference>
<feature type="compositionally biased region" description="Low complexity" evidence="1">
    <location>
        <begin position="1141"/>
        <end position="1156"/>
    </location>
</feature>
<feature type="region of interest" description="Disordered" evidence="1">
    <location>
        <begin position="973"/>
        <end position="1006"/>
    </location>
</feature>
<feature type="compositionally biased region" description="Basic and acidic residues" evidence="1">
    <location>
        <begin position="393"/>
        <end position="415"/>
    </location>
</feature>
<dbReference type="Proteomes" id="UP001278500">
    <property type="component" value="Unassembled WGS sequence"/>
</dbReference>
<dbReference type="GeneID" id="87864913"/>